<gene>
    <name evidence="6" type="primary">mobA</name>
    <name evidence="8" type="ORF">EGN73_11125</name>
</gene>
<dbReference type="EC" id="2.7.7.77" evidence="6"/>
<feature type="binding site" evidence="6">
    <location>
        <begin position="8"/>
        <end position="10"/>
    </location>
    <ligand>
        <name>GTP</name>
        <dbReference type="ChEBI" id="CHEBI:37565"/>
    </ligand>
</feature>
<evidence type="ECO:0000256" key="1">
    <source>
        <dbReference type="ARBA" id="ARBA00022490"/>
    </source>
</evidence>
<comment type="subcellular location">
    <subcellularLocation>
        <location evidence="6">Cytoplasm</location>
    </subcellularLocation>
</comment>
<keyword evidence="4 6" id="KW-0547">Nucleotide-binding</keyword>
<dbReference type="PANTHER" id="PTHR19136:SF81">
    <property type="entry name" value="MOLYBDENUM COFACTOR GUANYLYLTRANSFERASE"/>
    <property type="match status" value="1"/>
</dbReference>
<dbReference type="InterPro" id="IPR025877">
    <property type="entry name" value="MobA-like_NTP_Trfase"/>
</dbReference>
<evidence type="ECO:0000256" key="3">
    <source>
        <dbReference type="ARBA" id="ARBA00022723"/>
    </source>
</evidence>
<organism evidence="8 9">
    <name type="scientific">Arthrospiribacter ruber</name>
    <dbReference type="NCBI Taxonomy" id="2487934"/>
    <lineage>
        <taxon>Bacteria</taxon>
        <taxon>Pseudomonadati</taxon>
        <taxon>Bacteroidota</taxon>
        <taxon>Cytophagia</taxon>
        <taxon>Cytophagales</taxon>
        <taxon>Cyclobacteriaceae</taxon>
        <taxon>Arthrospiribacter</taxon>
    </lineage>
</organism>
<dbReference type="GO" id="GO:0005525">
    <property type="term" value="F:GTP binding"/>
    <property type="evidence" value="ECO:0007669"/>
    <property type="project" value="UniProtKB-UniRule"/>
</dbReference>
<keyword evidence="3 6" id="KW-0479">Metal-binding</keyword>
<name>A0A951IWW0_9BACT</name>
<comment type="similarity">
    <text evidence="6">Belongs to the MobA family.</text>
</comment>
<evidence type="ECO:0000256" key="2">
    <source>
        <dbReference type="ARBA" id="ARBA00022679"/>
    </source>
</evidence>
<keyword evidence="8" id="KW-0548">Nucleotidyltransferase</keyword>
<evidence type="ECO:0000256" key="6">
    <source>
        <dbReference type="HAMAP-Rule" id="MF_00316"/>
    </source>
</evidence>
<keyword evidence="6" id="KW-0342">GTP-binding</keyword>
<dbReference type="AlphaFoldDB" id="A0A951IWW0"/>
<accession>A0A951IWW0</accession>
<keyword evidence="1 6" id="KW-0963">Cytoplasm</keyword>
<dbReference type="GO" id="GO:0006777">
    <property type="term" value="P:Mo-molybdopterin cofactor biosynthetic process"/>
    <property type="evidence" value="ECO:0007669"/>
    <property type="project" value="UniProtKB-KW"/>
</dbReference>
<dbReference type="PANTHER" id="PTHR19136">
    <property type="entry name" value="MOLYBDENUM COFACTOR GUANYLYLTRANSFERASE"/>
    <property type="match status" value="1"/>
</dbReference>
<comment type="domain">
    <text evidence="6">The N-terminal domain determines nucleotide recognition and specific binding, while the C-terminal domain determines the specific binding to the target protein.</text>
</comment>
<feature type="binding site" evidence="6">
    <location>
        <position position="20"/>
    </location>
    <ligand>
        <name>GTP</name>
        <dbReference type="ChEBI" id="CHEBI:37565"/>
    </ligand>
</feature>
<dbReference type="HAMAP" id="MF_00316">
    <property type="entry name" value="MobA"/>
    <property type="match status" value="1"/>
</dbReference>
<feature type="binding site" evidence="6">
    <location>
        <position position="93"/>
    </location>
    <ligand>
        <name>Mg(2+)</name>
        <dbReference type="ChEBI" id="CHEBI:18420"/>
    </ligand>
</feature>
<keyword evidence="2 6" id="KW-0808">Transferase</keyword>
<feature type="binding site" evidence="6">
    <location>
        <position position="93"/>
    </location>
    <ligand>
        <name>GTP</name>
        <dbReference type="ChEBI" id="CHEBI:37565"/>
    </ligand>
</feature>
<keyword evidence="9" id="KW-1185">Reference proteome</keyword>
<evidence type="ECO:0000259" key="7">
    <source>
        <dbReference type="Pfam" id="PF12804"/>
    </source>
</evidence>
<dbReference type="Proteomes" id="UP000727490">
    <property type="component" value="Unassembled WGS sequence"/>
</dbReference>
<dbReference type="RefSeq" id="WP_219289572.1">
    <property type="nucleotide sequence ID" value="NZ_RPHB01000005.1"/>
</dbReference>
<dbReference type="EMBL" id="RPHB01000005">
    <property type="protein sequence ID" value="MBW3468358.1"/>
    <property type="molecule type" value="Genomic_DNA"/>
</dbReference>
<evidence type="ECO:0000313" key="9">
    <source>
        <dbReference type="Proteomes" id="UP000727490"/>
    </source>
</evidence>
<protein>
    <recommendedName>
        <fullName evidence="6">Probable molybdenum cofactor guanylyltransferase</fullName>
        <shortName evidence="6">MoCo guanylyltransferase</shortName>
        <ecNumber evidence="6">2.7.7.77</ecNumber>
    </recommendedName>
    <alternativeName>
        <fullName evidence="6">GTP:molybdopterin guanylyltransferase</fullName>
    </alternativeName>
    <alternativeName>
        <fullName evidence="6">Mo-MPT guanylyltransferase</fullName>
    </alternativeName>
    <alternativeName>
        <fullName evidence="6">Molybdopterin guanylyltransferase</fullName>
    </alternativeName>
    <alternativeName>
        <fullName evidence="6">Molybdopterin-guanine dinucleotide synthase</fullName>
        <shortName evidence="6">MGD synthase</shortName>
    </alternativeName>
</protein>
<proteinExistence type="inferred from homology"/>
<dbReference type="Pfam" id="PF12804">
    <property type="entry name" value="NTP_transf_3"/>
    <property type="match status" value="1"/>
</dbReference>
<keyword evidence="6" id="KW-0501">Molybdenum cofactor biosynthesis</keyword>
<dbReference type="CDD" id="cd02503">
    <property type="entry name" value="MobA"/>
    <property type="match status" value="1"/>
</dbReference>
<evidence type="ECO:0000313" key="8">
    <source>
        <dbReference type="EMBL" id="MBW3468358.1"/>
    </source>
</evidence>
<keyword evidence="5 6" id="KW-0460">Magnesium</keyword>
<reference evidence="8 9" key="1">
    <citation type="journal article" date="2020" name="Syst. Appl. Microbiol.">
        <title>Arthrospiribacter ruber gen. nov., sp. nov., a novel bacterium isolated from Arthrospira cultures.</title>
        <authorList>
            <person name="Waleron M."/>
            <person name="Misztak A."/>
            <person name="Waleron M.M."/>
            <person name="Furmaniak M."/>
            <person name="Mrozik A."/>
            <person name="Waleron K."/>
        </authorList>
    </citation>
    <scope>NUCLEOTIDE SEQUENCE [LARGE SCALE GENOMIC DNA]</scope>
    <source>
        <strain evidence="8 9">DPMB0001</strain>
    </source>
</reference>
<feature type="binding site" evidence="6">
    <location>
        <position position="64"/>
    </location>
    <ligand>
        <name>GTP</name>
        <dbReference type="ChEBI" id="CHEBI:37565"/>
    </ligand>
</feature>
<comment type="caution">
    <text evidence="6">Lacks conserved residue(s) required for the propagation of feature annotation.</text>
</comment>
<dbReference type="GO" id="GO:0061603">
    <property type="term" value="F:molybdenum cofactor guanylyltransferase activity"/>
    <property type="evidence" value="ECO:0007669"/>
    <property type="project" value="UniProtKB-EC"/>
</dbReference>
<dbReference type="InterPro" id="IPR013482">
    <property type="entry name" value="Molybde_CF_guanTrfase"/>
</dbReference>
<comment type="catalytic activity">
    <reaction evidence="6">
        <text>Mo-molybdopterin + GTP + H(+) = Mo-molybdopterin guanine dinucleotide + diphosphate</text>
        <dbReference type="Rhea" id="RHEA:34243"/>
        <dbReference type="ChEBI" id="CHEBI:15378"/>
        <dbReference type="ChEBI" id="CHEBI:33019"/>
        <dbReference type="ChEBI" id="CHEBI:37565"/>
        <dbReference type="ChEBI" id="CHEBI:71302"/>
        <dbReference type="ChEBI" id="CHEBI:71310"/>
        <dbReference type="EC" id="2.7.7.77"/>
    </reaction>
</comment>
<sequence>MELSFYILSGGKSSRMGEDKGLVEVNGEKMVKQVLEKLKSIGPQIKIITSNKAYKNHGFPLLPDVVPNKGPMGGLLTALKDSPTSNAFIIGCDMPLIPKEAYLHLIRSHQEDRITVASIGGIPNPLFSIYPKSLESNVASHVAGEKLKMIDFIRDNKHEVIPMENSLDFDESLFKNFNTREDLES</sequence>
<comment type="function">
    <text evidence="6">Transfers a GMP moiety from GTP to Mo-molybdopterin (Mo-MPT) cofactor (Moco or molybdenum cofactor) to form Mo-molybdopterin guanine dinucleotide (Mo-MGD) cofactor.</text>
</comment>
<feature type="domain" description="MobA-like NTP transferase" evidence="7">
    <location>
        <begin position="7"/>
        <end position="146"/>
    </location>
</feature>
<dbReference type="GO" id="GO:0046872">
    <property type="term" value="F:metal ion binding"/>
    <property type="evidence" value="ECO:0007669"/>
    <property type="project" value="UniProtKB-KW"/>
</dbReference>
<comment type="caution">
    <text evidence="8">The sequence shown here is derived from an EMBL/GenBank/DDBJ whole genome shotgun (WGS) entry which is preliminary data.</text>
</comment>
<evidence type="ECO:0000256" key="5">
    <source>
        <dbReference type="ARBA" id="ARBA00022842"/>
    </source>
</evidence>
<comment type="cofactor">
    <cofactor evidence="6">
        <name>Mg(2+)</name>
        <dbReference type="ChEBI" id="CHEBI:18420"/>
    </cofactor>
</comment>
<evidence type="ECO:0000256" key="4">
    <source>
        <dbReference type="ARBA" id="ARBA00022741"/>
    </source>
</evidence>
<dbReference type="GO" id="GO:0005737">
    <property type="term" value="C:cytoplasm"/>
    <property type="evidence" value="ECO:0007669"/>
    <property type="project" value="UniProtKB-SubCell"/>
</dbReference>